<accession>A0A543GD92</accession>
<dbReference type="Pfam" id="PF12079">
    <property type="entry name" value="DUF3558"/>
    <property type="match status" value="1"/>
</dbReference>
<proteinExistence type="predicted"/>
<comment type="caution">
    <text evidence="1">The sequence shown here is derived from an EMBL/GenBank/DDBJ whole genome shotgun (WGS) entry which is preliminary data.</text>
</comment>
<dbReference type="AlphaFoldDB" id="A0A543GD92"/>
<evidence type="ECO:0000313" key="1">
    <source>
        <dbReference type="EMBL" id="TQM44027.1"/>
    </source>
</evidence>
<dbReference type="Proteomes" id="UP000319818">
    <property type="component" value="Unassembled WGS sequence"/>
</dbReference>
<gene>
    <name evidence="1" type="ORF">FB388_1386</name>
</gene>
<dbReference type="InterPro" id="IPR024520">
    <property type="entry name" value="DUF3558"/>
</dbReference>
<dbReference type="EMBL" id="VFPH01000001">
    <property type="protein sequence ID" value="TQM44027.1"/>
    <property type="molecule type" value="Genomic_DNA"/>
</dbReference>
<keyword evidence="2" id="KW-1185">Reference proteome</keyword>
<reference evidence="1 2" key="1">
    <citation type="submission" date="2019-06" db="EMBL/GenBank/DDBJ databases">
        <title>Sequencing the genomes of 1000 actinobacteria strains.</title>
        <authorList>
            <person name="Klenk H.-P."/>
        </authorList>
    </citation>
    <scope>NUCLEOTIDE SEQUENCE [LARGE SCALE GENOMIC DNA]</scope>
    <source>
        <strain evidence="1 2">DSM 45511</strain>
    </source>
</reference>
<organism evidence="1 2">
    <name type="scientific">Pseudonocardia cypriaca</name>
    <dbReference type="NCBI Taxonomy" id="882449"/>
    <lineage>
        <taxon>Bacteria</taxon>
        <taxon>Bacillati</taxon>
        <taxon>Actinomycetota</taxon>
        <taxon>Actinomycetes</taxon>
        <taxon>Pseudonocardiales</taxon>
        <taxon>Pseudonocardiaceae</taxon>
        <taxon>Pseudonocardia</taxon>
    </lineage>
</organism>
<protein>
    <submittedName>
        <fullName evidence="1">Uncharacterized protein DUF3558</fullName>
    </submittedName>
</protein>
<name>A0A543GD92_9PSEU</name>
<evidence type="ECO:0000313" key="2">
    <source>
        <dbReference type="Proteomes" id="UP000319818"/>
    </source>
</evidence>
<sequence>MCVTSSFGPRAIVVSVGLVTTAGIEFISTGQLAADLEQSVIAGFPATVTRPKQDAQFCNVFVDVASGQLLDVQALDGGSRPPIAEEQLCQDAERAATGVMETLLSSR</sequence>